<dbReference type="InterPro" id="IPR002692">
    <property type="entry name" value="S45"/>
</dbReference>
<evidence type="ECO:0000256" key="3">
    <source>
        <dbReference type="ARBA" id="ARBA00022801"/>
    </source>
</evidence>
<dbReference type="PANTHER" id="PTHR34218:SF3">
    <property type="entry name" value="ACYL-HOMOSERINE LACTONE ACYLASE PVDQ"/>
    <property type="match status" value="1"/>
</dbReference>
<keyword evidence="2" id="KW-0732">Signal</keyword>
<dbReference type="Proteomes" id="UP001484239">
    <property type="component" value="Unassembled WGS sequence"/>
</dbReference>
<organism evidence="5 6">
    <name type="scientific">Gaopeijia maritima</name>
    <dbReference type="NCBI Taxonomy" id="3119007"/>
    <lineage>
        <taxon>Bacteria</taxon>
        <taxon>Pseudomonadati</taxon>
        <taxon>Gemmatimonadota</taxon>
        <taxon>Longimicrobiia</taxon>
        <taxon>Gaopeijiales</taxon>
        <taxon>Gaopeijiaceae</taxon>
        <taxon>Gaopeijia</taxon>
    </lineage>
</organism>
<dbReference type="InterPro" id="IPR043147">
    <property type="entry name" value="Penicillin_amidase_A-knob"/>
</dbReference>
<dbReference type="Gene3D" id="3.60.20.10">
    <property type="entry name" value="Glutamine Phosphoribosylpyrophosphate, subunit 1, domain 1"/>
    <property type="match status" value="1"/>
</dbReference>
<dbReference type="EMBL" id="JBBHLI010000003">
    <property type="protein sequence ID" value="MEK9500864.1"/>
    <property type="molecule type" value="Genomic_DNA"/>
</dbReference>
<evidence type="ECO:0000256" key="4">
    <source>
        <dbReference type="ARBA" id="ARBA00023145"/>
    </source>
</evidence>
<dbReference type="InterPro" id="IPR029055">
    <property type="entry name" value="Ntn_hydrolases_N"/>
</dbReference>
<evidence type="ECO:0000256" key="1">
    <source>
        <dbReference type="ARBA" id="ARBA00006586"/>
    </source>
</evidence>
<dbReference type="GO" id="GO:0016787">
    <property type="term" value="F:hydrolase activity"/>
    <property type="evidence" value="ECO:0007669"/>
    <property type="project" value="UniProtKB-KW"/>
</dbReference>
<dbReference type="PROSITE" id="PS51257">
    <property type="entry name" value="PROKAR_LIPOPROTEIN"/>
    <property type="match status" value="1"/>
</dbReference>
<dbReference type="InterPro" id="IPR014395">
    <property type="entry name" value="Pen/GL7ACA/AHL_acylase"/>
</dbReference>
<evidence type="ECO:0000313" key="5">
    <source>
        <dbReference type="EMBL" id="MEK9500864.1"/>
    </source>
</evidence>
<gene>
    <name evidence="5" type="ORF">WI372_07740</name>
</gene>
<keyword evidence="6" id="KW-1185">Reference proteome</keyword>
<accession>A0ABU9E823</accession>
<dbReference type="InterPro" id="IPR043146">
    <property type="entry name" value="Penicillin_amidase_N_B-knob"/>
</dbReference>
<name>A0ABU9E823_9BACT</name>
<sequence length="745" mass="81574">MLRATIDRVVMVACTGLSLLLAGCDRGGREEEADLGPPRAVIHRDAWGVPHVLADTDVDVMYGMAWALADDDWPLIEENYLSALGRSAELNGEAALPRDWMARALDIVRLSEAEYAAAPPRLRGMLDGFAEGMNGWLASRPDSTLRLLRRIEPWYPLALIRYKYYQNEFLGYAGLRGDDSDRLLAEGLGGEAAVTSIGAVRTALAPAPRWVGDQFGPLGFRPQGSNQWAVAPSRTADGHALLLINPHQRFVGVQRYAEIHLDSREGLRFSGLTVFGFLLPYMGHNDRLGWAYTDNYADHSDLWGLVLEGTEAPLEYRWDDQRRPLESRTDTILVRTPAGLQPHAARYWRSHHGPVVGLDAEGRPLAVRLARMEEGGWFEQWDAMIRARTLDEWRSAMAMLRVAYMNTMYADADGNIGYIYGSAVPRRLPEVTPAALLDGSDPDTEWLGFHPLDSLPQVWNPESGWLSNTNSTPFTATVGLDQGRLDFPHYMVGEEAHNPRSVSSHRILESLDSIGFDDFASVVWDSRLSAADDAIPAMAQAWDGGAARSSTNAALGPAVDRLERWDRRADTLSVETTWFVLAAELRAAVGAAPLDGAAAGASWLAALDRALTMLEHEWGTPEIAWGVINRHQRPLPGAAVALDPERESLAIGGAPGGLGSVFSYGAGPARQAAPRLGTGGNSFVKIVQFGPTPRAASVLNYGQSGDPASPHFFDQALLYAARSFKPAWWDRAEVEANSVERVEVR</sequence>
<reference evidence="5 6" key="1">
    <citation type="submission" date="2024-02" db="EMBL/GenBank/DDBJ databases">
        <title>A novel Gemmatimonadota bacterium.</title>
        <authorList>
            <person name="Du Z.-J."/>
            <person name="Ye Y.-Q."/>
        </authorList>
    </citation>
    <scope>NUCLEOTIDE SEQUENCE [LARGE SCALE GENOMIC DNA]</scope>
    <source>
        <strain evidence="5 6">DH-20</strain>
    </source>
</reference>
<dbReference type="InterPro" id="IPR023343">
    <property type="entry name" value="Penicillin_amidase_dom1"/>
</dbReference>
<evidence type="ECO:0000256" key="2">
    <source>
        <dbReference type="ARBA" id="ARBA00022729"/>
    </source>
</evidence>
<dbReference type="EC" id="3.5.1.-" evidence="5"/>
<dbReference type="PANTHER" id="PTHR34218">
    <property type="entry name" value="PEPTIDASE S45 PENICILLIN AMIDASE"/>
    <property type="match status" value="1"/>
</dbReference>
<dbReference type="Gene3D" id="1.10.1400.10">
    <property type="match status" value="1"/>
</dbReference>
<dbReference type="Gene3D" id="2.30.120.10">
    <property type="match status" value="1"/>
</dbReference>
<proteinExistence type="inferred from homology"/>
<dbReference type="PIRSF" id="PIRSF001227">
    <property type="entry name" value="Pen_acylase"/>
    <property type="match status" value="1"/>
</dbReference>
<evidence type="ECO:0000313" key="6">
    <source>
        <dbReference type="Proteomes" id="UP001484239"/>
    </source>
</evidence>
<dbReference type="Pfam" id="PF01804">
    <property type="entry name" value="Penicil_amidase"/>
    <property type="match status" value="1"/>
</dbReference>
<protein>
    <submittedName>
        <fullName evidence="5">Penicillin acylase family protein</fullName>
        <ecNumber evidence="5">3.5.1.-</ecNumber>
    </submittedName>
</protein>
<dbReference type="RefSeq" id="WP_405284147.1">
    <property type="nucleotide sequence ID" value="NZ_CP144380.1"/>
</dbReference>
<keyword evidence="4" id="KW-0865">Zymogen</keyword>
<keyword evidence="3 5" id="KW-0378">Hydrolase</keyword>
<comment type="caution">
    <text evidence="5">The sequence shown here is derived from an EMBL/GenBank/DDBJ whole genome shotgun (WGS) entry which is preliminary data.</text>
</comment>
<dbReference type="Gene3D" id="1.10.439.10">
    <property type="entry name" value="Penicillin Amidohydrolase, domain 1"/>
    <property type="match status" value="1"/>
</dbReference>
<dbReference type="SUPFAM" id="SSF56235">
    <property type="entry name" value="N-terminal nucleophile aminohydrolases (Ntn hydrolases)"/>
    <property type="match status" value="1"/>
</dbReference>
<comment type="similarity">
    <text evidence="1">Belongs to the peptidase S45 family.</text>
</comment>